<gene>
    <name evidence="1" type="ORF">NLG97_g1034</name>
</gene>
<sequence>MFLPTLTVVQAIRTSLDDRDVLLLPSNRPQLHVVGSLSEFFWQDHRVRRNGLLWAKLSISVALAAVQASIVLRWWQSEVDLNTLDLVGAVLSCTGTLSLIALVYIRHLHCPETRPFIGLFLAYTLLCDVVLYESYFNPPGADGVQRPSRAVVALKIGLLHLEKVSKRRFVIDSHLIHLLGPDVDIPLVRFLRNIFIHDFETELNVDNTRKIKAALEQKQLHELFERRWKHAQPLILREFLTVVSILNTPPAVTYSSIATFRAWRGHLRTKYMLNIRGILTVALYQKSLKLKDQSPSTTELLALLDSEVNTAVSFFAQCYEVFPSALGIALHTLLLMRLTWYSGILVLLPSKQQAEINASMRARIMSTVRFALSAFSDAAIGILAVGLSLFVAPLLQMYTIQHFFAILATISGIIRTSSWLVIFFAAAECRVDNFSRMQKYMLQAEIVDKRSLIRRQMSHRNLTSPENTVPTWLPLRRSQRIAGPPYVNHSAQDKVVMIYSKMGRGKSTILGAIIGRVRPAKGHVIVATTTSIAYCRQKPWIQNLTIRDNIIGANEYDAYWLRRVIYICASDVDLARLPKGDLTMAGKDGCNLSGGQRPRIELARGLYTRTKLLIIDDVFSSLDIPTSSTIRVRLFGENRVLRANGITLIMSTSMPEHCVDADVSYEINDKGRVVERSTDGRPGSPDGQPGRAPQDEGGASSSSVVLNSPPNLPVVQSTSNEPGADLDTSKPSSGSLDLYLYALGSAGTSALITWGLSIAAAAITEKLADIFVSVWLATAADDLTFYNLLVMIGLLNPIMNFVASASNFYFVYPKVAAALHWRLTRKTFYDTYDYRASSDASHLLSKFSRDIYVTTLGLPNSLLPLGWGVVTVLLNAVMMALPFSSIVPLILFPSVIYGLWMCSRGVSRRLGILQAGGRKDLMQFIDETNTGLEHIYAFNWQETFLRRWDEIVFELQAVPYRRRRVTVTLHMMVDFTTTAAAILGIACAPHSYSVASIIVLAHAALRLNRFEDDAGILMTAWVHAEDALGAVSRIRQFEALTPQEKTEERWPEVSAQWPQQGRVVLNCLSASYKPQNSTPVPALSHVSVTANPGEIICISGRSGSGKTSIFMSILRMIEFTGSISIDNREIRTVPHDVLRSRITTISQTGLHVKGTERINEQGGLDAGMLLLRLSYGEKQMFQLARAILHKQTMRTKLVLIDEATSGLDPDTDELMQRVIQEVFNDCTTFVVSHRPSMFKHADQIVKLTNGESDVYRHQRDRRSWRPTTLRQQLIG</sequence>
<protein>
    <submittedName>
        <fullName evidence="1">Uncharacterized protein</fullName>
    </submittedName>
</protein>
<accession>A0ACC1R534</accession>
<name>A0ACC1R534_9HYPO</name>
<organism evidence="1 2">
    <name type="scientific">Lecanicillium saksenae</name>
    <dbReference type="NCBI Taxonomy" id="468837"/>
    <lineage>
        <taxon>Eukaryota</taxon>
        <taxon>Fungi</taxon>
        <taxon>Dikarya</taxon>
        <taxon>Ascomycota</taxon>
        <taxon>Pezizomycotina</taxon>
        <taxon>Sordariomycetes</taxon>
        <taxon>Hypocreomycetidae</taxon>
        <taxon>Hypocreales</taxon>
        <taxon>Cordycipitaceae</taxon>
        <taxon>Lecanicillium</taxon>
    </lineage>
</organism>
<proteinExistence type="predicted"/>
<dbReference type="Proteomes" id="UP001148737">
    <property type="component" value="Unassembled WGS sequence"/>
</dbReference>
<reference evidence="1" key="1">
    <citation type="submission" date="2022-07" db="EMBL/GenBank/DDBJ databases">
        <title>Genome Sequence of Lecanicillium saksenae.</title>
        <authorList>
            <person name="Buettner E."/>
        </authorList>
    </citation>
    <scope>NUCLEOTIDE SEQUENCE</scope>
    <source>
        <strain evidence="1">VT-O1</strain>
    </source>
</reference>
<keyword evidence="2" id="KW-1185">Reference proteome</keyword>
<evidence type="ECO:0000313" key="2">
    <source>
        <dbReference type="Proteomes" id="UP001148737"/>
    </source>
</evidence>
<comment type="caution">
    <text evidence="1">The sequence shown here is derived from an EMBL/GenBank/DDBJ whole genome shotgun (WGS) entry which is preliminary data.</text>
</comment>
<evidence type="ECO:0000313" key="1">
    <source>
        <dbReference type="EMBL" id="KAJ3498541.1"/>
    </source>
</evidence>
<dbReference type="EMBL" id="JANAKD010000045">
    <property type="protein sequence ID" value="KAJ3498541.1"/>
    <property type="molecule type" value="Genomic_DNA"/>
</dbReference>